<feature type="transmembrane region" description="Helical" evidence="1">
    <location>
        <begin position="96"/>
        <end position="114"/>
    </location>
</feature>
<dbReference type="AlphaFoldDB" id="A0A328HBU2"/>
<sequence length="133" mass="15107">MARRSRDVPQEPGYVSYQPPEERVLHRLAENGEVVAYTSEEYGVRKDDGGGFIKPVNSSRGLLFLAVLITIAFAGMLYGLVQIAITAQWDILGRTWWMFLVIQIPLLAGWAGYFKERKAEKLRKARNLPRPVD</sequence>
<evidence type="ECO:0000313" key="3">
    <source>
        <dbReference type="Proteomes" id="UP000249166"/>
    </source>
</evidence>
<comment type="caution">
    <text evidence="2">The sequence shown here is derived from an EMBL/GenBank/DDBJ whole genome shotgun (WGS) entry which is preliminary data.</text>
</comment>
<name>A0A328HBU2_ARTGO</name>
<protein>
    <submittedName>
        <fullName evidence="2">Uncharacterized protein</fullName>
    </submittedName>
</protein>
<evidence type="ECO:0000313" key="2">
    <source>
        <dbReference type="EMBL" id="RAM35979.1"/>
    </source>
</evidence>
<keyword evidence="1" id="KW-0812">Transmembrane</keyword>
<evidence type="ECO:0000256" key="1">
    <source>
        <dbReference type="SAM" id="Phobius"/>
    </source>
</evidence>
<accession>A0A328HBU2</accession>
<reference evidence="2 3" key="1">
    <citation type="submission" date="2018-04" db="EMBL/GenBank/DDBJ databases">
        <title>Bacteria isolated from cave deposits of Manipur.</title>
        <authorList>
            <person name="Sahoo D."/>
            <person name="Sarangthem I."/>
            <person name="Nandeibam J."/>
        </authorList>
    </citation>
    <scope>NUCLEOTIDE SEQUENCE [LARGE SCALE GENOMIC DNA]</scope>
    <source>
        <strain evidence="3">mrc11</strain>
    </source>
</reference>
<dbReference type="EMBL" id="QLNP01000098">
    <property type="protein sequence ID" value="RAM35979.1"/>
    <property type="molecule type" value="Genomic_DNA"/>
</dbReference>
<gene>
    <name evidence="2" type="ORF">DBZ45_17675</name>
</gene>
<dbReference type="OrthoDB" id="5123020at2"/>
<proteinExistence type="predicted"/>
<keyword evidence="1" id="KW-1133">Transmembrane helix</keyword>
<organism evidence="2 3">
    <name type="scientific">Arthrobacter globiformis</name>
    <dbReference type="NCBI Taxonomy" id="1665"/>
    <lineage>
        <taxon>Bacteria</taxon>
        <taxon>Bacillati</taxon>
        <taxon>Actinomycetota</taxon>
        <taxon>Actinomycetes</taxon>
        <taxon>Micrococcales</taxon>
        <taxon>Micrococcaceae</taxon>
        <taxon>Arthrobacter</taxon>
    </lineage>
</organism>
<dbReference type="RefSeq" id="WP_111905157.1">
    <property type="nucleotide sequence ID" value="NZ_QLNP01000098.1"/>
</dbReference>
<dbReference type="Proteomes" id="UP000249166">
    <property type="component" value="Unassembled WGS sequence"/>
</dbReference>
<feature type="transmembrane region" description="Helical" evidence="1">
    <location>
        <begin position="62"/>
        <end position="84"/>
    </location>
</feature>
<keyword evidence="1" id="KW-0472">Membrane</keyword>